<gene>
    <name evidence="1" type="ORF">DU473_06590</name>
</gene>
<proteinExistence type="predicted"/>
<dbReference type="RefSeq" id="WP_131186784.1">
    <property type="nucleotide sequence ID" value="NZ_QPGR01000013.1"/>
</dbReference>
<dbReference type="Proteomes" id="UP000292583">
    <property type="component" value="Unassembled WGS sequence"/>
</dbReference>
<comment type="caution">
    <text evidence="1">The sequence shown here is derived from an EMBL/GenBank/DDBJ whole genome shotgun (WGS) entry which is preliminary data.</text>
</comment>
<evidence type="ECO:0000313" key="2">
    <source>
        <dbReference type="Proteomes" id="UP000292583"/>
    </source>
</evidence>
<dbReference type="AlphaFoldDB" id="A0A4Q9JV47"/>
<protein>
    <submittedName>
        <fullName evidence="1">Uncharacterized protein</fullName>
    </submittedName>
</protein>
<reference evidence="1 2" key="1">
    <citation type="submission" date="2018-07" db="EMBL/GenBank/DDBJ databases">
        <title>Campylobacter zealandensis sp. nov., isolated from birds and water in New Zealand.</title>
        <authorList>
            <person name="Wilkinson D.A."/>
            <person name="Biggs P.J."/>
            <person name="French N.P."/>
            <person name="Midwinter A.C."/>
        </authorList>
    </citation>
    <scope>NUCLEOTIDE SEQUENCE [LARGE SCALE GENOMIC DNA]</scope>
    <source>
        <strain evidence="1 2">B423b</strain>
    </source>
</reference>
<evidence type="ECO:0000313" key="1">
    <source>
        <dbReference type="EMBL" id="TBR79814.1"/>
    </source>
</evidence>
<accession>A0A4Q9JV47</accession>
<keyword evidence="2" id="KW-1185">Reference proteome</keyword>
<dbReference type="EMBL" id="QPGR01000013">
    <property type="protein sequence ID" value="TBR79814.1"/>
    <property type="molecule type" value="Genomic_DNA"/>
</dbReference>
<name>A0A4Q9JV47_9BACT</name>
<sequence length="131" mass="14544">MDFMTALKGGNNLSTLGLGSTFADGFIKANNFTPNLTSNSSGFLNGLKNSFSNFGDWLFKSSDANKVTNFDRLGNVLGGAGALYGAYNQQKMAKKNFDLQKDAYNFNKYLANEELNRRKNMENKLQNVWSN</sequence>
<organism evidence="1 2">
    <name type="scientific">Campylobacter novaezeelandiae</name>
    <dbReference type="NCBI Taxonomy" id="2267891"/>
    <lineage>
        <taxon>Bacteria</taxon>
        <taxon>Pseudomonadati</taxon>
        <taxon>Campylobacterota</taxon>
        <taxon>Epsilonproteobacteria</taxon>
        <taxon>Campylobacterales</taxon>
        <taxon>Campylobacteraceae</taxon>
        <taxon>Campylobacter</taxon>
    </lineage>
</organism>
<dbReference type="OrthoDB" id="5356033at2"/>